<dbReference type="EMBL" id="BTSY01000001">
    <property type="protein sequence ID" value="GMT10615.1"/>
    <property type="molecule type" value="Genomic_DNA"/>
</dbReference>
<evidence type="ECO:0000259" key="5">
    <source>
        <dbReference type="SMART" id="SM00563"/>
    </source>
</evidence>
<keyword evidence="4" id="KW-0472">Membrane</keyword>
<dbReference type="CDD" id="cd07990">
    <property type="entry name" value="LPLAT_LCLAT1-like"/>
    <property type="match status" value="1"/>
</dbReference>
<dbReference type="InterPro" id="IPR032098">
    <property type="entry name" value="Acyltransf_C"/>
</dbReference>
<comment type="caution">
    <text evidence="6">The sequence shown here is derived from an EMBL/GenBank/DDBJ whole genome shotgun (WGS) entry which is preliminary data.</text>
</comment>
<dbReference type="InterPro" id="IPR002123">
    <property type="entry name" value="Plipid/glycerol_acylTrfase"/>
</dbReference>
<feature type="transmembrane region" description="Helical" evidence="4">
    <location>
        <begin position="345"/>
        <end position="365"/>
    </location>
</feature>
<keyword evidence="7" id="KW-1185">Reference proteome</keyword>
<dbReference type="GO" id="GO:0036149">
    <property type="term" value="P:phosphatidylinositol acyl-chain remodeling"/>
    <property type="evidence" value="ECO:0007669"/>
    <property type="project" value="TreeGrafter"/>
</dbReference>
<reference evidence="6" key="1">
    <citation type="submission" date="2023-10" db="EMBL/GenBank/DDBJ databases">
        <title>Genome assembly of Pristionchus species.</title>
        <authorList>
            <person name="Yoshida K."/>
            <person name="Sommer R.J."/>
        </authorList>
    </citation>
    <scope>NUCLEOTIDE SEQUENCE</scope>
    <source>
        <strain evidence="6">RS5133</strain>
    </source>
</reference>
<evidence type="ECO:0000313" key="6">
    <source>
        <dbReference type="EMBL" id="GMT10615.1"/>
    </source>
</evidence>
<dbReference type="PANTHER" id="PTHR10983:SF16">
    <property type="entry name" value="LYSOCARDIOLIPIN ACYLTRANSFERASE 1"/>
    <property type="match status" value="1"/>
</dbReference>
<keyword evidence="2" id="KW-0808">Transferase</keyword>
<comment type="similarity">
    <text evidence="1">Belongs to the 1-acyl-sn-glycerol-3-phosphate acyltransferase family.</text>
</comment>
<dbReference type="PANTHER" id="PTHR10983">
    <property type="entry name" value="1-ACYLGLYCEROL-3-PHOSPHATE ACYLTRANSFERASE-RELATED"/>
    <property type="match status" value="1"/>
</dbReference>
<evidence type="ECO:0000256" key="1">
    <source>
        <dbReference type="ARBA" id="ARBA00008655"/>
    </source>
</evidence>
<dbReference type="GO" id="GO:0005783">
    <property type="term" value="C:endoplasmic reticulum"/>
    <property type="evidence" value="ECO:0007669"/>
    <property type="project" value="TreeGrafter"/>
</dbReference>
<proteinExistence type="inferred from homology"/>
<accession>A0AAV5UWR2</accession>
<evidence type="ECO:0000313" key="7">
    <source>
        <dbReference type="Proteomes" id="UP001432322"/>
    </source>
</evidence>
<sequence>MFGKYNGVVFVILLFITSFLGSIFILIPFIPLAWFAPKLWRQCADRMVGYWLTFPASLCSFVFGVHFHVSGDLIERDEPAIILMNHRTRLDWLFLWNALYRMDPWLLTTEKISLKADLKRIPGAGWAMGCGSYIFLSRRFERDRHSMEEIIRYYADAGRSYQLLLFAEGTDRGTHAIEASEKYAKEHGLPNYEQVVHPRTTGFNYLVDLMQGCNYLTKVYDVTVAYPDHIVQSEVDLFKQGIFPKQIHFDVKAYDISEIPTTEETRGKWLKERWYEKEMRLRKFYDPNSPKEFTPSGKGFRWPSTMTGSGYFAAFAFWILSSVMWIYFIYAYSLLKLYCILSTAFYTYAHFAHGGIEFLVIKWFYMRNTVEKKKTRAA</sequence>
<organism evidence="6 7">
    <name type="scientific">Pristionchus fissidentatus</name>
    <dbReference type="NCBI Taxonomy" id="1538716"/>
    <lineage>
        <taxon>Eukaryota</taxon>
        <taxon>Metazoa</taxon>
        <taxon>Ecdysozoa</taxon>
        <taxon>Nematoda</taxon>
        <taxon>Chromadorea</taxon>
        <taxon>Rhabditida</taxon>
        <taxon>Rhabditina</taxon>
        <taxon>Diplogasteromorpha</taxon>
        <taxon>Diplogasteroidea</taxon>
        <taxon>Neodiplogasteridae</taxon>
        <taxon>Pristionchus</taxon>
    </lineage>
</organism>
<keyword evidence="3" id="KW-0012">Acyltransferase</keyword>
<evidence type="ECO:0000256" key="4">
    <source>
        <dbReference type="SAM" id="Phobius"/>
    </source>
</evidence>
<feature type="domain" description="Phospholipid/glycerol acyltransferase" evidence="5">
    <location>
        <begin position="80"/>
        <end position="204"/>
    </location>
</feature>
<feature type="transmembrane region" description="Helical" evidence="4">
    <location>
        <begin position="311"/>
        <end position="333"/>
    </location>
</feature>
<dbReference type="SUPFAM" id="SSF69593">
    <property type="entry name" value="Glycerol-3-phosphate (1)-acyltransferase"/>
    <property type="match status" value="1"/>
</dbReference>
<evidence type="ECO:0000256" key="2">
    <source>
        <dbReference type="ARBA" id="ARBA00022679"/>
    </source>
</evidence>
<dbReference type="SMART" id="SM00563">
    <property type="entry name" value="PlsC"/>
    <property type="match status" value="1"/>
</dbReference>
<feature type="transmembrane region" description="Helical" evidence="4">
    <location>
        <begin position="48"/>
        <end position="69"/>
    </location>
</feature>
<dbReference type="Pfam" id="PF01553">
    <property type="entry name" value="Acyltransferase"/>
    <property type="match status" value="1"/>
</dbReference>
<keyword evidence="4" id="KW-0812">Transmembrane</keyword>
<name>A0AAV5UWR2_9BILA</name>
<keyword evidence="4" id="KW-1133">Transmembrane helix</keyword>
<protein>
    <recommendedName>
        <fullName evidence="5">Phospholipid/glycerol acyltransferase domain-containing protein</fullName>
    </recommendedName>
</protein>
<evidence type="ECO:0000256" key="3">
    <source>
        <dbReference type="ARBA" id="ARBA00023315"/>
    </source>
</evidence>
<feature type="transmembrane region" description="Helical" evidence="4">
    <location>
        <begin position="12"/>
        <end position="36"/>
    </location>
</feature>
<dbReference type="Pfam" id="PF16076">
    <property type="entry name" value="Acyltransf_C"/>
    <property type="match status" value="1"/>
</dbReference>
<gene>
    <name evidence="6" type="ORF">PFISCL1PPCAC_1912</name>
</gene>
<dbReference type="Proteomes" id="UP001432322">
    <property type="component" value="Unassembled WGS sequence"/>
</dbReference>
<dbReference type="GO" id="GO:0016746">
    <property type="term" value="F:acyltransferase activity"/>
    <property type="evidence" value="ECO:0007669"/>
    <property type="project" value="UniProtKB-KW"/>
</dbReference>
<dbReference type="AlphaFoldDB" id="A0AAV5UWR2"/>